<proteinExistence type="predicted"/>
<reference evidence="1 2" key="1">
    <citation type="submission" date="2019-01" db="EMBL/GenBank/DDBJ databases">
        <title>Filimonas sp. strain TTM-71.</title>
        <authorList>
            <person name="Chen W.-M."/>
        </authorList>
    </citation>
    <scope>NUCLEOTIDE SEQUENCE [LARGE SCALE GENOMIC DNA]</scope>
    <source>
        <strain evidence="1 2">TTM-71</strain>
    </source>
</reference>
<dbReference type="OrthoDB" id="790983at2"/>
<sequence length="291" mass="33992">MESSVPAKWELLYSELMEALEAIKEEESYVLKRAERSIKATRKAMEHLRHFVISHPFENEQEEILFFKKVKPKFYSKMIYYIKLYRIESRKPAGSVKSRLKYLKTELQKLDYLFSNNSDQYQYYRSDSSYLDHELFVRGKQDNSFTLDAHSFYSDPEFSTGYDLLLGKMIAYEQLAGELSDAIYELQKKGEKATGDNEMDTSLSQKRTGYVQTPFKAAAIYVFLRSLVDSEIIVNHTYKSLFELLCPGISNKLVKSISAANLSKYSDKVDSETREMVKRALQKMQRNIDNY</sequence>
<gene>
    <name evidence="1" type="ORF">ESB13_09490</name>
</gene>
<name>A0A4Q1DDN5_9BACT</name>
<evidence type="ECO:0008006" key="3">
    <source>
        <dbReference type="Google" id="ProtNLM"/>
    </source>
</evidence>
<comment type="caution">
    <text evidence="1">The sequence shown here is derived from an EMBL/GenBank/DDBJ whole genome shotgun (WGS) entry which is preliminary data.</text>
</comment>
<dbReference type="Pfam" id="PF09357">
    <property type="entry name" value="RteC"/>
    <property type="match status" value="1"/>
</dbReference>
<dbReference type="RefSeq" id="WP_129002744.1">
    <property type="nucleotide sequence ID" value="NZ_SDHZ01000001.1"/>
</dbReference>
<dbReference type="Proteomes" id="UP000290545">
    <property type="component" value="Unassembled WGS sequence"/>
</dbReference>
<evidence type="ECO:0000313" key="1">
    <source>
        <dbReference type="EMBL" id="RXK86995.1"/>
    </source>
</evidence>
<dbReference type="EMBL" id="SDHZ01000001">
    <property type="protein sequence ID" value="RXK86995.1"/>
    <property type="molecule type" value="Genomic_DNA"/>
</dbReference>
<evidence type="ECO:0000313" key="2">
    <source>
        <dbReference type="Proteomes" id="UP000290545"/>
    </source>
</evidence>
<dbReference type="AlphaFoldDB" id="A0A4Q1DDN5"/>
<protein>
    <recommendedName>
        <fullName evidence="3">Tetracycline regulation of excision, RteC</fullName>
    </recommendedName>
</protein>
<dbReference type="InterPro" id="IPR018534">
    <property type="entry name" value="Tet_reg_excision_RteC"/>
</dbReference>
<keyword evidence="2" id="KW-1185">Reference proteome</keyword>
<organism evidence="1 2">
    <name type="scientific">Filimonas effusa</name>
    <dbReference type="NCBI Taxonomy" id="2508721"/>
    <lineage>
        <taxon>Bacteria</taxon>
        <taxon>Pseudomonadati</taxon>
        <taxon>Bacteroidota</taxon>
        <taxon>Chitinophagia</taxon>
        <taxon>Chitinophagales</taxon>
        <taxon>Chitinophagaceae</taxon>
        <taxon>Filimonas</taxon>
    </lineage>
</organism>
<accession>A0A4Q1DDN5</accession>